<evidence type="ECO:0000256" key="5">
    <source>
        <dbReference type="ARBA" id="ARBA00022989"/>
    </source>
</evidence>
<evidence type="ECO:0000259" key="8">
    <source>
        <dbReference type="PROSITE" id="PS50928"/>
    </source>
</evidence>
<comment type="subcellular location">
    <subcellularLocation>
        <location evidence="1 7">Cell membrane</location>
        <topology evidence="1 7">Multi-pass membrane protein</topology>
    </subcellularLocation>
</comment>
<feature type="transmembrane region" description="Helical" evidence="7">
    <location>
        <begin position="131"/>
        <end position="155"/>
    </location>
</feature>
<dbReference type="RefSeq" id="WP_017434305.1">
    <property type="nucleotide sequence ID" value="NZ_BAWO01000030.1"/>
</dbReference>
<reference evidence="9 10" key="1">
    <citation type="submission" date="2014-04" db="EMBL/GenBank/DDBJ databases">
        <title>Whole genome shotgun sequence of Geobacillus caldoxylosilyticus NBRC 107762.</title>
        <authorList>
            <person name="Hosoyama A."/>
            <person name="Hosoyama Y."/>
            <person name="Katano-Makiyama Y."/>
            <person name="Tsuchikane K."/>
            <person name="Ohji S."/>
            <person name="Ichikawa N."/>
            <person name="Yamazoe A."/>
            <person name="Fujita N."/>
        </authorList>
    </citation>
    <scope>NUCLEOTIDE SEQUENCE [LARGE SCALE GENOMIC DNA]</scope>
    <source>
        <strain evidence="9 10">NBRC 107762</strain>
    </source>
</reference>
<sequence length="305" mass="34533">MAQLQSKSKEEVEYKTIRGNARFSYRVIKKNGKTFIQYTILIIVAIFMSFPIVWILSNSLKTLNGISQYPPQLIPSDPQFGNYIEILKNSNTLIYLRNTLILIVGNTVGTLISSSIVAYPLARMNFKGVNLIFSIILATMMVPTVTTIIPQFILFRHLGWLDSFLPMIVPSFFAYPYNVFLFRQFFKTIPKTLDEAAMIDGCSRWQIFTKVLVPIAKPVFITVGVLSAIYWWNELFTPLIFIDSENLKPLTIGALTSFKVHGATNLNAWNLQMAMAMIMAIPPMLLYLFASKFLIAGIKTSGLKD</sequence>
<comment type="caution">
    <text evidence="9">The sequence shown here is derived from an EMBL/GenBank/DDBJ whole genome shotgun (WGS) entry which is preliminary data.</text>
</comment>
<feature type="transmembrane region" description="Helical" evidence="7">
    <location>
        <begin position="100"/>
        <end position="119"/>
    </location>
</feature>
<dbReference type="SUPFAM" id="SSF161098">
    <property type="entry name" value="MetI-like"/>
    <property type="match status" value="1"/>
</dbReference>
<keyword evidence="2 7" id="KW-0813">Transport</keyword>
<keyword evidence="6 7" id="KW-0472">Membrane</keyword>
<evidence type="ECO:0000313" key="9">
    <source>
        <dbReference type="EMBL" id="GAJ39982.1"/>
    </source>
</evidence>
<feature type="transmembrane region" description="Helical" evidence="7">
    <location>
        <begin position="35"/>
        <end position="56"/>
    </location>
</feature>
<feature type="transmembrane region" description="Helical" evidence="7">
    <location>
        <begin position="167"/>
        <end position="186"/>
    </location>
</feature>
<dbReference type="EMBL" id="BAWO01000030">
    <property type="protein sequence ID" value="GAJ39982.1"/>
    <property type="molecule type" value="Genomic_DNA"/>
</dbReference>
<evidence type="ECO:0000256" key="2">
    <source>
        <dbReference type="ARBA" id="ARBA00022448"/>
    </source>
</evidence>
<keyword evidence="10" id="KW-1185">Reference proteome</keyword>
<keyword evidence="4 7" id="KW-0812">Transmembrane</keyword>
<dbReference type="Proteomes" id="UP000023561">
    <property type="component" value="Unassembled WGS sequence"/>
</dbReference>
<keyword evidence="5 7" id="KW-1133">Transmembrane helix</keyword>
<evidence type="ECO:0000256" key="6">
    <source>
        <dbReference type="ARBA" id="ARBA00023136"/>
    </source>
</evidence>
<feature type="transmembrane region" description="Helical" evidence="7">
    <location>
        <begin position="207"/>
        <end position="232"/>
    </location>
</feature>
<dbReference type="InterPro" id="IPR035906">
    <property type="entry name" value="MetI-like_sf"/>
</dbReference>
<feature type="domain" description="ABC transmembrane type-1" evidence="8">
    <location>
        <begin position="96"/>
        <end position="290"/>
    </location>
</feature>
<dbReference type="PANTHER" id="PTHR43744:SF12">
    <property type="entry name" value="ABC TRANSPORTER PERMEASE PROTEIN MG189-RELATED"/>
    <property type="match status" value="1"/>
</dbReference>
<evidence type="ECO:0000256" key="3">
    <source>
        <dbReference type="ARBA" id="ARBA00022475"/>
    </source>
</evidence>
<dbReference type="GO" id="GO:0055085">
    <property type="term" value="P:transmembrane transport"/>
    <property type="evidence" value="ECO:0007669"/>
    <property type="project" value="InterPro"/>
</dbReference>
<dbReference type="InterPro" id="IPR000515">
    <property type="entry name" value="MetI-like"/>
</dbReference>
<comment type="similarity">
    <text evidence="7">Belongs to the binding-protein-dependent transport system permease family.</text>
</comment>
<evidence type="ECO:0000313" key="10">
    <source>
        <dbReference type="Proteomes" id="UP000023561"/>
    </source>
</evidence>
<dbReference type="OrthoDB" id="9771544at2"/>
<dbReference type="Pfam" id="PF00528">
    <property type="entry name" value="BPD_transp_1"/>
    <property type="match status" value="1"/>
</dbReference>
<dbReference type="GO" id="GO:0005886">
    <property type="term" value="C:plasma membrane"/>
    <property type="evidence" value="ECO:0007669"/>
    <property type="project" value="UniProtKB-SubCell"/>
</dbReference>
<gene>
    <name evidence="9" type="ORF">GCA01S_030_00630</name>
</gene>
<protein>
    <submittedName>
        <fullName evidence="9">Putative ABC transporter permease protein</fullName>
    </submittedName>
</protein>
<evidence type="ECO:0000256" key="1">
    <source>
        <dbReference type="ARBA" id="ARBA00004651"/>
    </source>
</evidence>
<evidence type="ECO:0000256" key="4">
    <source>
        <dbReference type="ARBA" id="ARBA00022692"/>
    </source>
</evidence>
<accession>A0A023DFF4</accession>
<feature type="transmembrane region" description="Helical" evidence="7">
    <location>
        <begin position="269"/>
        <end position="290"/>
    </location>
</feature>
<keyword evidence="3" id="KW-1003">Cell membrane</keyword>
<organism evidence="9 10">
    <name type="scientific">Parageobacillus caldoxylosilyticus NBRC 107762</name>
    <dbReference type="NCBI Taxonomy" id="1220594"/>
    <lineage>
        <taxon>Bacteria</taxon>
        <taxon>Bacillati</taxon>
        <taxon>Bacillota</taxon>
        <taxon>Bacilli</taxon>
        <taxon>Bacillales</taxon>
        <taxon>Anoxybacillaceae</taxon>
        <taxon>Saccharococcus</taxon>
    </lineage>
</organism>
<dbReference type="PROSITE" id="PS50928">
    <property type="entry name" value="ABC_TM1"/>
    <property type="match status" value="1"/>
</dbReference>
<evidence type="ECO:0000256" key="7">
    <source>
        <dbReference type="RuleBase" id="RU363032"/>
    </source>
</evidence>
<dbReference type="Gene3D" id="1.10.3720.10">
    <property type="entry name" value="MetI-like"/>
    <property type="match status" value="1"/>
</dbReference>
<proteinExistence type="inferred from homology"/>
<dbReference type="CDD" id="cd06261">
    <property type="entry name" value="TM_PBP2"/>
    <property type="match status" value="1"/>
</dbReference>
<dbReference type="PANTHER" id="PTHR43744">
    <property type="entry name" value="ABC TRANSPORTER PERMEASE PROTEIN MG189-RELATED-RELATED"/>
    <property type="match status" value="1"/>
</dbReference>
<name>A0A023DFF4_9BACL</name>
<dbReference type="AlphaFoldDB" id="A0A023DFF4"/>